<feature type="compositionally biased region" description="Low complexity" evidence="1">
    <location>
        <begin position="599"/>
        <end position="608"/>
    </location>
</feature>
<evidence type="ECO:0000256" key="1">
    <source>
        <dbReference type="SAM" id="MobiDB-lite"/>
    </source>
</evidence>
<organism evidence="2 3">
    <name type="scientific">Kwoniella dendrophila CBS 6074</name>
    <dbReference type="NCBI Taxonomy" id="1295534"/>
    <lineage>
        <taxon>Eukaryota</taxon>
        <taxon>Fungi</taxon>
        <taxon>Dikarya</taxon>
        <taxon>Basidiomycota</taxon>
        <taxon>Agaricomycotina</taxon>
        <taxon>Tremellomycetes</taxon>
        <taxon>Tremellales</taxon>
        <taxon>Cryptococcaceae</taxon>
        <taxon>Kwoniella</taxon>
    </lineage>
</organism>
<name>A0AAX4K1I5_9TREE</name>
<dbReference type="PANTHER" id="PTHR38696">
    <property type="entry name" value="MEDIATOR OF RNA POLYMERASE II TRANSCRIPTION SUBUNIT 13"/>
    <property type="match status" value="1"/>
</dbReference>
<reference evidence="2 3" key="1">
    <citation type="submission" date="2024-01" db="EMBL/GenBank/DDBJ databases">
        <title>Comparative genomics of Cryptococcus and Kwoniella reveals pathogenesis evolution and contrasting modes of karyotype evolution via chromosome fusion or intercentromeric recombination.</title>
        <authorList>
            <person name="Coelho M.A."/>
            <person name="David-Palma M."/>
            <person name="Shea T."/>
            <person name="Bowers K."/>
            <person name="McGinley-Smith S."/>
            <person name="Mohammad A.W."/>
            <person name="Gnirke A."/>
            <person name="Yurkov A.M."/>
            <person name="Nowrousian M."/>
            <person name="Sun S."/>
            <person name="Cuomo C.A."/>
            <person name="Heitman J."/>
        </authorList>
    </citation>
    <scope>NUCLEOTIDE SEQUENCE [LARGE SCALE GENOMIC DNA]</scope>
    <source>
        <strain evidence="2 3">CBS 6074</strain>
    </source>
</reference>
<evidence type="ECO:0008006" key="4">
    <source>
        <dbReference type="Google" id="ProtNLM"/>
    </source>
</evidence>
<feature type="compositionally biased region" description="Polar residues" evidence="1">
    <location>
        <begin position="820"/>
        <end position="835"/>
    </location>
</feature>
<dbReference type="PANTHER" id="PTHR38696:SF1">
    <property type="entry name" value="MEDIATOR OF RNA POLYMERASE II TRANSCRIPTION SUBUNIT 13"/>
    <property type="match status" value="1"/>
</dbReference>
<feature type="compositionally biased region" description="Low complexity" evidence="1">
    <location>
        <begin position="59"/>
        <end position="81"/>
    </location>
</feature>
<feature type="region of interest" description="Disordered" evidence="1">
    <location>
        <begin position="599"/>
        <end position="721"/>
    </location>
</feature>
<feature type="region of interest" description="Disordered" evidence="1">
    <location>
        <begin position="770"/>
        <end position="855"/>
    </location>
</feature>
<feature type="compositionally biased region" description="Basic and acidic residues" evidence="1">
    <location>
        <begin position="787"/>
        <end position="799"/>
    </location>
</feature>
<gene>
    <name evidence="2" type="ORF">L201_006537</name>
</gene>
<evidence type="ECO:0000313" key="3">
    <source>
        <dbReference type="Proteomes" id="UP001355207"/>
    </source>
</evidence>
<feature type="compositionally biased region" description="Polar residues" evidence="1">
    <location>
        <begin position="49"/>
        <end position="58"/>
    </location>
</feature>
<feature type="region of interest" description="Disordered" evidence="1">
    <location>
        <begin position="188"/>
        <end position="219"/>
    </location>
</feature>
<dbReference type="EMBL" id="CP144106">
    <property type="protein sequence ID" value="WWC91591.1"/>
    <property type="molecule type" value="Genomic_DNA"/>
</dbReference>
<protein>
    <recommendedName>
        <fullName evidence="4">Meiotically up-regulated protein Msb1/Mug8 domain-containing protein</fullName>
    </recommendedName>
</protein>
<feature type="region of interest" description="Disordered" evidence="1">
    <location>
        <begin position="1"/>
        <end position="132"/>
    </location>
</feature>
<dbReference type="AlphaFoldDB" id="A0AAX4K1I5"/>
<accession>A0AAX4K1I5</accession>
<feature type="compositionally biased region" description="Low complexity" evidence="1">
    <location>
        <begin position="636"/>
        <end position="645"/>
    </location>
</feature>
<dbReference type="GeneID" id="91097206"/>
<evidence type="ECO:0000313" key="2">
    <source>
        <dbReference type="EMBL" id="WWC91591.1"/>
    </source>
</evidence>
<feature type="compositionally biased region" description="Low complexity" evidence="1">
    <location>
        <begin position="986"/>
        <end position="1003"/>
    </location>
</feature>
<keyword evidence="3" id="KW-1185">Reference proteome</keyword>
<dbReference type="RefSeq" id="XP_066078353.1">
    <property type="nucleotide sequence ID" value="XM_066222256.1"/>
</dbReference>
<feature type="region of interest" description="Disordered" evidence="1">
    <location>
        <begin position="1029"/>
        <end position="1050"/>
    </location>
</feature>
<feature type="compositionally biased region" description="Polar residues" evidence="1">
    <location>
        <begin position="17"/>
        <end position="38"/>
    </location>
</feature>
<feature type="compositionally biased region" description="Low complexity" evidence="1">
    <location>
        <begin position="703"/>
        <end position="715"/>
    </location>
</feature>
<feature type="region of interest" description="Disordered" evidence="1">
    <location>
        <begin position="1113"/>
        <end position="1136"/>
    </location>
</feature>
<feature type="compositionally biased region" description="Low complexity" evidence="1">
    <location>
        <begin position="1030"/>
        <end position="1048"/>
    </location>
</feature>
<sequence>MVFGKNKQQHKNKDNNPVSQQTTLNSSTSASQPRSGGKSSERPKGFIDVTSSNASSLSPGMTPTGITSITSTPTNTSTPTMAKGAKPKRRSWFSLGRTKQLISNENSGQLLDGENQITSSTAPPPSAWNGYGQERLRPIQFQPNRIQTLYVTKSEKDLYLAAMSQLDENPPPLPLWSDRAPELPNINTTQFTPLKAPSIPNSSIYRSKRGHQKSQSENTSLLLRPLSPKLVTSPQIGKSGLMIRDEFRSNSPAKQSKHALMAFTLPSGIRFTGFPPSAITAIDLVLQENWDQGITSRSETSDQLNQKREDAKFTWKVELQGKAWKRKGSQELDTIRLLIALLSILGIHGWTTIENVQAGGQKKDAHNLLFSYSPETSMNPPLFFALSIPLPDRLSLISPPPKVTPAIISALREAIITNPAKISKHSRYGTAATTATGVTVDSGADNQYAGSRKTKWQGQDPRGIKLEGWVHDGVYRFWIDGMRRWLGGRLKRRIVENLHPNLLISIINNTTNLHFQLAASIPLLPIIKGRDVLIFSSLPSSGLSVVDSYIPKDPSSIRSESPVLVAPAASLPPQEVLEDPREVDPGNRQLPWTSVVANNKSVPASPSKPSNPPPVAAILGKRDSQRKRTASRESSKPLLAAPSASYDPTSTPKQKNVLVKKNSLQRRRSTSADGSHSRQHSESGGRISAQGVRARQSIDGTISSQNYNNSNSNNNKPIYGQSENHRHLHIANPDNSSEKWSFIDPAPAAATGISAMFDPAAVFTHHHHVPLSPEKRHDQQYNLPRASNEDGTRTSHDESVYADAQYNPGSNDDHGEYNHSKVSQQNQTFQSTPNHNGVAGNRDLHHESDYNHNQGIPKAGMPIFFAKSPESELYQESELGYDNSIQQPLSLGQPMNSDHDNHYHTQEPMMVIPLKGNENGNSSFVDSPERRGRRNLVDIDLGSTVQSQHGSVGYLQSMKSGISGNYGNSQRISGDLDHLPRLNQQRQQRLPQRTQTPSQTQAQDAGYATDREISYQDKKTVPQPEIQIIAASNPTTSTSTSSASASGSPERLMINKRSSSNKIRNNEDEYKEYQINKYQDWERKGKVKEGMRRIWDENENTWKDIPIGNNINNNNNYTPNGQGIGSGRTRISLGQE</sequence>
<feature type="compositionally biased region" description="Polar residues" evidence="1">
    <location>
        <begin position="100"/>
        <end position="121"/>
    </location>
</feature>
<proteinExistence type="predicted"/>
<dbReference type="Proteomes" id="UP001355207">
    <property type="component" value="Chromosome 9"/>
</dbReference>
<feature type="region of interest" description="Disordered" evidence="1">
    <location>
        <begin position="986"/>
        <end position="1008"/>
    </location>
</feature>